<dbReference type="CDD" id="cd07756">
    <property type="entry name" value="CYTH-like_Pase_CHAD"/>
    <property type="match status" value="1"/>
</dbReference>
<gene>
    <name evidence="2" type="ORF">Q4490_09210</name>
</gene>
<comment type="caution">
    <text evidence="2">The sequence shown here is derived from an EMBL/GenBank/DDBJ whole genome shotgun (WGS) entry which is preliminary data.</text>
</comment>
<dbReference type="GO" id="GO:0046872">
    <property type="term" value="F:metal ion binding"/>
    <property type="evidence" value="ECO:0007669"/>
    <property type="project" value="TreeGrafter"/>
</dbReference>
<dbReference type="Proteomes" id="UP001169862">
    <property type="component" value="Unassembled WGS sequence"/>
</dbReference>
<dbReference type="Gene3D" id="2.40.320.10">
    <property type="entry name" value="Hypothetical Protein Pfu-838710-001"/>
    <property type="match status" value="1"/>
</dbReference>
<protein>
    <submittedName>
        <fullName evidence="2">CYTH domain-containing protein</fullName>
    </submittedName>
</protein>
<dbReference type="InterPro" id="IPR023577">
    <property type="entry name" value="CYTH_domain"/>
</dbReference>
<feature type="domain" description="CYTH" evidence="1">
    <location>
        <begin position="2"/>
        <end position="209"/>
    </location>
</feature>
<dbReference type="RefSeq" id="WP_303550068.1">
    <property type="nucleotide sequence ID" value="NZ_JAUOPG010000005.1"/>
</dbReference>
<evidence type="ECO:0000313" key="3">
    <source>
        <dbReference type="Proteomes" id="UP001169862"/>
    </source>
</evidence>
<dbReference type="SMART" id="SM01118">
    <property type="entry name" value="CYTH"/>
    <property type="match status" value="1"/>
</dbReference>
<organism evidence="2 3">
    <name type="scientific">Neptunomonas phycophila</name>
    <dbReference type="NCBI Taxonomy" id="1572645"/>
    <lineage>
        <taxon>Bacteria</taxon>
        <taxon>Pseudomonadati</taxon>
        <taxon>Pseudomonadota</taxon>
        <taxon>Gammaproteobacteria</taxon>
        <taxon>Oceanospirillales</taxon>
        <taxon>Oceanospirillaceae</taxon>
        <taxon>Neptunomonas</taxon>
    </lineage>
</organism>
<evidence type="ECO:0000259" key="1">
    <source>
        <dbReference type="PROSITE" id="PS51707"/>
    </source>
</evidence>
<dbReference type="EMBL" id="JAUOPG010000005">
    <property type="protein sequence ID" value="MDO6453745.1"/>
    <property type="molecule type" value="Genomic_DNA"/>
</dbReference>
<dbReference type="AlphaFoldDB" id="A0AAW7XHX8"/>
<name>A0AAW7XHX8_9GAMM</name>
<sequence>MANETEVKLTFPADKLEQVLALKVLQGADFKGKNHLVNRYYDTPELALTQHKVALRIREQGEDIIQTVKTRGHSINGLHQRGEWEWLLDKPDLDLTLLAQAQWPKALPVEKLKGQLLPIFTTNFDRLVWWVTVNDTQIEVALDQGDVSYQCAREGELLKDAICELELELKSGAVEDLLMLKDQLQAELGCLVTSDISKAERGYRLFHQANRC</sequence>
<dbReference type="InterPro" id="IPR033469">
    <property type="entry name" value="CYTH-like_dom_sf"/>
</dbReference>
<accession>A0AAW7XHX8</accession>
<evidence type="ECO:0000313" key="2">
    <source>
        <dbReference type="EMBL" id="MDO6453745.1"/>
    </source>
</evidence>
<dbReference type="GO" id="GO:0050355">
    <property type="term" value="F:inorganic triphosphate phosphatase activity"/>
    <property type="evidence" value="ECO:0007669"/>
    <property type="project" value="InterPro"/>
</dbReference>
<dbReference type="PANTHER" id="PTHR39569">
    <property type="entry name" value="INORGANIC TRIPHOSPHATASE"/>
    <property type="match status" value="1"/>
</dbReference>
<reference evidence="2" key="1">
    <citation type="submission" date="2023-07" db="EMBL/GenBank/DDBJ databases">
        <title>Genome content predicts the carbon catabolic preferences of heterotrophic bacteria.</title>
        <authorList>
            <person name="Gralka M."/>
        </authorList>
    </citation>
    <scope>NUCLEOTIDE SEQUENCE</scope>
    <source>
        <strain evidence="2">I2M16</strain>
    </source>
</reference>
<dbReference type="SUPFAM" id="SSF55154">
    <property type="entry name" value="CYTH-like phosphatases"/>
    <property type="match status" value="1"/>
</dbReference>
<dbReference type="PANTHER" id="PTHR39569:SF1">
    <property type="entry name" value="INORGANIC TRIPHOSPHATASE"/>
    <property type="match status" value="1"/>
</dbReference>
<dbReference type="Pfam" id="PF01928">
    <property type="entry name" value="CYTH"/>
    <property type="match status" value="1"/>
</dbReference>
<dbReference type="InterPro" id="IPR039013">
    <property type="entry name" value="YgiF"/>
</dbReference>
<proteinExistence type="predicted"/>
<dbReference type="PROSITE" id="PS51707">
    <property type="entry name" value="CYTH"/>
    <property type="match status" value="1"/>
</dbReference>